<sequence length="345" mass="38867">MSIAPPDEIFHLSSASPSQLNRTIGNWEMSLIPTEHEARIWQHKLFHSPVLQCSRLEFDSSVTLVSSVPAGFVTFAISQSPIGCPVVNNHKLRPNEVIVLHSDESVHYTCEPNETLFTITTTLEHYDRCRQQHRVIDILANRTNHSFQAENFQFIQSAIQAISAACVDINDCASPQLGEAQRSAIESTVLASLLQTLTPAGGINRKVPTRRKVAIQAIEYIHENTKKTLNIKSLVRQLETTTRTLHFGFIETFGMSPMAYIRNLRLASARRDLINKTWPTVTETAMFWNFHHLGRFSKAYQIAYGESPSETARRNSAKPRNTTSSIYNQMADQRSYLVNGLSSKP</sequence>
<reference evidence="4 5" key="1">
    <citation type="journal article" date="2018" name="Appl. Microbiol. Biotechnol.">
        <title>Characterization of the caprolactam degradation pathway in Pseudomonas jessenii using mass spectrometry-based proteomics.</title>
        <authorList>
            <person name="Otzen M."/>
            <person name="Palacio C."/>
            <person name="Janssen D.B."/>
        </authorList>
    </citation>
    <scope>NUCLEOTIDE SEQUENCE [LARGE SCALE GENOMIC DNA]</scope>
    <source>
        <strain evidence="4 5">GO3</strain>
    </source>
</reference>
<evidence type="ECO:0000256" key="1">
    <source>
        <dbReference type="ARBA" id="ARBA00023015"/>
    </source>
</evidence>
<dbReference type="GO" id="GO:0003700">
    <property type="term" value="F:DNA-binding transcription factor activity"/>
    <property type="evidence" value="ECO:0007669"/>
    <property type="project" value="InterPro"/>
</dbReference>
<evidence type="ECO:0000259" key="3">
    <source>
        <dbReference type="PROSITE" id="PS01124"/>
    </source>
</evidence>
<accession>A0A2W0ERX3</accession>
<dbReference type="InterPro" id="IPR018060">
    <property type="entry name" value="HTH_AraC"/>
</dbReference>
<dbReference type="PANTHER" id="PTHR47893:SF1">
    <property type="entry name" value="REGULATORY PROTEIN PCHR"/>
    <property type="match status" value="1"/>
</dbReference>
<comment type="caution">
    <text evidence="4">The sequence shown here is derived from an EMBL/GenBank/DDBJ whole genome shotgun (WGS) entry which is preliminary data.</text>
</comment>
<organism evidence="4 5">
    <name type="scientific">Pseudomonas jessenii</name>
    <dbReference type="NCBI Taxonomy" id="77298"/>
    <lineage>
        <taxon>Bacteria</taxon>
        <taxon>Pseudomonadati</taxon>
        <taxon>Pseudomonadota</taxon>
        <taxon>Gammaproteobacteria</taxon>
        <taxon>Pseudomonadales</taxon>
        <taxon>Pseudomonadaceae</taxon>
        <taxon>Pseudomonas</taxon>
    </lineage>
</organism>
<dbReference type="PROSITE" id="PS01124">
    <property type="entry name" value="HTH_ARAC_FAMILY_2"/>
    <property type="match status" value="1"/>
</dbReference>
<dbReference type="InterPro" id="IPR053142">
    <property type="entry name" value="PchR_regulatory_protein"/>
</dbReference>
<dbReference type="AlphaFoldDB" id="A0A2W0ERX3"/>
<evidence type="ECO:0000313" key="4">
    <source>
        <dbReference type="EMBL" id="PYY71110.1"/>
    </source>
</evidence>
<dbReference type="SMART" id="SM00342">
    <property type="entry name" value="HTH_ARAC"/>
    <property type="match status" value="1"/>
</dbReference>
<keyword evidence="2" id="KW-0804">Transcription</keyword>
<keyword evidence="1" id="KW-0805">Transcription regulation</keyword>
<dbReference type="Proteomes" id="UP000247437">
    <property type="component" value="Unassembled WGS sequence"/>
</dbReference>
<feature type="domain" description="HTH araC/xylS-type" evidence="3">
    <location>
        <begin position="215"/>
        <end position="314"/>
    </location>
</feature>
<dbReference type="SUPFAM" id="SSF46689">
    <property type="entry name" value="Homeodomain-like"/>
    <property type="match status" value="1"/>
</dbReference>
<evidence type="ECO:0000256" key="2">
    <source>
        <dbReference type="ARBA" id="ARBA00023163"/>
    </source>
</evidence>
<dbReference type="Gene3D" id="1.10.10.60">
    <property type="entry name" value="Homeodomain-like"/>
    <property type="match status" value="1"/>
</dbReference>
<name>A0A2W0ERX3_PSEJE</name>
<proteinExistence type="predicted"/>
<gene>
    <name evidence="4" type="ORF">CRX42_07890</name>
</gene>
<dbReference type="GO" id="GO:0043565">
    <property type="term" value="F:sequence-specific DNA binding"/>
    <property type="evidence" value="ECO:0007669"/>
    <property type="project" value="InterPro"/>
</dbReference>
<dbReference type="RefSeq" id="WP_110658714.1">
    <property type="nucleotide sequence ID" value="NZ_PDLL01000062.1"/>
</dbReference>
<dbReference type="EMBL" id="PDLL01000062">
    <property type="protein sequence ID" value="PYY71110.1"/>
    <property type="molecule type" value="Genomic_DNA"/>
</dbReference>
<dbReference type="InterPro" id="IPR009057">
    <property type="entry name" value="Homeodomain-like_sf"/>
</dbReference>
<evidence type="ECO:0000313" key="5">
    <source>
        <dbReference type="Proteomes" id="UP000247437"/>
    </source>
</evidence>
<protein>
    <submittedName>
        <fullName evidence="4">AraC family transcriptional regulator</fullName>
    </submittedName>
</protein>
<dbReference type="Pfam" id="PF12833">
    <property type="entry name" value="HTH_18"/>
    <property type="match status" value="1"/>
</dbReference>
<dbReference type="PANTHER" id="PTHR47893">
    <property type="entry name" value="REGULATORY PROTEIN PCHR"/>
    <property type="match status" value="1"/>
</dbReference>
<dbReference type="OrthoDB" id="9023142at2"/>